<organism evidence="6 7">
    <name type="scientific">Mycena alexandri</name>
    <dbReference type="NCBI Taxonomy" id="1745969"/>
    <lineage>
        <taxon>Eukaryota</taxon>
        <taxon>Fungi</taxon>
        <taxon>Dikarya</taxon>
        <taxon>Basidiomycota</taxon>
        <taxon>Agaricomycotina</taxon>
        <taxon>Agaricomycetes</taxon>
        <taxon>Agaricomycetidae</taxon>
        <taxon>Agaricales</taxon>
        <taxon>Marasmiineae</taxon>
        <taxon>Mycenaceae</taxon>
        <taxon>Mycena</taxon>
    </lineage>
</organism>
<sequence length="239" mass="26944">MRTTSSQSACDNVSCEIIRPQSEFKRCSGCLTLNYCSAKCQLFDWREGGHRSSCKSLLELRRSECSTLQMIMYTQLCSLKDDTTELKSKDRAFLRAIVQNDYAKFKGQIITDQVNYLRATPGVRACELTVHFNYLSQSTDPPSGISIGTLADLAATVPVWKDYVSRARRSDGRMRIHVMHVLDGAHGTCWLFPLRSATGDLAREIERLAAEEKGSKLDQEAVRCLVQRNVEEIHLASRN</sequence>
<keyword evidence="7" id="KW-1185">Reference proteome</keyword>
<feature type="domain" description="MYND-type" evidence="5">
    <location>
        <begin position="10"/>
        <end position="54"/>
    </location>
</feature>
<dbReference type="Gene3D" id="6.10.140.2220">
    <property type="match status" value="1"/>
</dbReference>
<protein>
    <recommendedName>
        <fullName evidence="5">MYND-type domain-containing protein</fullName>
    </recommendedName>
</protein>
<accession>A0AAD6X9I7</accession>
<evidence type="ECO:0000313" key="6">
    <source>
        <dbReference type="EMBL" id="KAJ7037104.1"/>
    </source>
</evidence>
<dbReference type="GO" id="GO:0008270">
    <property type="term" value="F:zinc ion binding"/>
    <property type="evidence" value="ECO:0007669"/>
    <property type="project" value="UniProtKB-KW"/>
</dbReference>
<dbReference type="PROSITE" id="PS01360">
    <property type="entry name" value="ZF_MYND_1"/>
    <property type="match status" value="1"/>
</dbReference>
<dbReference type="SUPFAM" id="SSF144232">
    <property type="entry name" value="HIT/MYND zinc finger-like"/>
    <property type="match status" value="1"/>
</dbReference>
<gene>
    <name evidence="6" type="ORF">C8F04DRAFT_427944</name>
</gene>
<dbReference type="Proteomes" id="UP001218188">
    <property type="component" value="Unassembled WGS sequence"/>
</dbReference>
<keyword evidence="3" id="KW-0862">Zinc</keyword>
<dbReference type="AlphaFoldDB" id="A0AAD6X9I7"/>
<evidence type="ECO:0000256" key="3">
    <source>
        <dbReference type="ARBA" id="ARBA00022833"/>
    </source>
</evidence>
<evidence type="ECO:0000259" key="5">
    <source>
        <dbReference type="PROSITE" id="PS50865"/>
    </source>
</evidence>
<evidence type="ECO:0000256" key="1">
    <source>
        <dbReference type="ARBA" id="ARBA00022723"/>
    </source>
</evidence>
<dbReference type="EMBL" id="JARJCM010000039">
    <property type="protein sequence ID" value="KAJ7037104.1"/>
    <property type="molecule type" value="Genomic_DNA"/>
</dbReference>
<evidence type="ECO:0000256" key="2">
    <source>
        <dbReference type="ARBA" id="ARBA00022771"/>
    </source>
</evidence>
<keyword evidence="2 4" id="KW-0863">Zinc-finger</keyword>
<name>A0AAD6X9I7_9AGAR</name>
<comment type="caution">
    <text evidence="6">The sequence shown here is derived from an EMBL/GenBank/DDBJ whole genome shotgun (WGS) entry which is preliminary data.</text>
</comment>
<proteinExistence type="predicted"/>
<keyword evidence="1" id="KW-0479">Metal-binding</keyword>
<reference evidence="6" key="1">
    <citation type="submission" date="2023-03" db="EMBL/GenBank/DDBJ databases">
        <title>Massive genome expansion in bonnet fungi (Mycena s.s.) driven by repeated elements and novel gene families across ecological guilds.</title>
        <authorList>
            <consortium name="Lawrence Berkeley National Laboratory"/>
            <person name="Harder C.B."/>
            <person name="Miyauchi S."/>
            <person name="Viragh M."/>
            <person name="Kuo A."/>
            <person name="Thoen E."/>
            <person name="Andreopoulos B."/>
            <person name="Lu D."/>
            <person name="Skrede I."/>
            <person name="Drula E."/>
            <person name="Henrissat B."/>
            <person name="Morin E."/>
            <person name="Kohler A."/>
            <person name="Barry K."/>
            <person name="LaButti K."/>
            <person name="Morin E."/>
            <person name="Salamov A."/>
            <person name="Lipzen A."/>
            <person name="Mereny Z."/>
            <person name="Hegedus B."/>
            <person name="Baldrian P."/>
            <person name="Stursova M."/>
            <person name="Weitz H."/>
            <person name="Taylor A."/>
            <person name="Grigoriev I.V."/>
            <person name="Nagy L.G."/>
            <person name="Martin F."/>
            <person name="Kauserud H."/>
        </authorList>
    </citation>
    <scope>NUCLEOTIDE SEQUENCE</scope>
    <source>
        <strain evidence="6">CBHHK200</strain>
    </source>
</reference>
<dbReference type="PROSITE" id="PS50865">
    <property type="entry name" value="ZF_MYND_2"/>
    <property type="match status" value="1"/>
</dbReference>
<dbReference type="Pfam" id="PF01753">
    <property type="entry name" value="zf-MYND"/>
    <property type="match status" value="1"/>
</dbReference>
<dbReference type="InterPro" id="IPR002893">
    <property type="entry name" value="Znf_MYND"/>
</dbReference>
<evidence type="ECO:0000256" key="4">
    <source>
        <dbReference type="PROSITE-ProRule" id="PRU00134"/>
    </source>
</evidence>
<evidence type="ECO:0000313" key="7">
    <source>
        <dbReference type="Proteomes" id="UP001218188"/>
    </source>
</evidence>